<evidence type="ECO:0000259" key="11">
    <source>
        <dbReference type="PROSITE" id="PS51462"/>
    </source>
</evidence>
<dbReference type="EMBL" id="AP010904">
    <property type="protein sequence ID" value="BAH76319.1"/>
    <property type="molecule type" value="Genomic_DNA"/>
</dbReference>
<keyword evidence="13" id="KW-1185">Reference proteome</keyword>
<evidence type="ECO:0000256" key="9">
    <source>
        <dbReference type="ARBA" id="ARBA00023679"/>
    </source>
</evidence>
<dbReference type="InterPro" id="IPR050241">
    <property type="entry name" value="NAD-cap_RNA_hydrolase_NudC"/>
</dbReference>
<evidence type="ECO:0000256" key="5">
    <source>
        <dbReference type="ARBA" id="ARBA00022723"/>
    </source>
</evidence>
<evidence type="ECO:0000256" key="2">
    <source>
        <dbReference type="ARBA" id="ARBA00001947"/>
    </source>
</evidence>
<feature type="region of interest" description="Disordered" evidence="10">
    <location>
        <begin position="1"/>
        <end position="26"/>
    </location>
</feature>
<proteinExistence type="inferred from homology"/>
<dbReference type="GO" id="GO:0046872">
    <property type="term" value="F:metal ion binding"/>
    <property type="evidence" value="ECO:0007669"/>
    <property type="project" value="UniProtKB-KW"/>
</dbReference>
<dbReference type="PROSITE" id="PS00893">
    <property type="entry name" value="NUDIX_BOX"/>
    <property type="match status" value="1"/>
</dbReference>
<dbReference type="Proteomes" id="UP000009071">
    <property type="component" value="Chromosome"/>
</dbReference>
<dbReference type="InterPro" id="IPR000086">
    <property type="entry name" value="NUDIX_hydrolase_dom"/>
</dbReference>
<organism evidence="12 13">
    <name type="scientific">Solidesulfovibrio magneticus (strain ATCC 700980 / DSM 13731 / RS-1)</name>
    <name type="common">Desulfovibrio magneticus</name>
    <dbReference type="NCBI Taxonomy" id="573370"/>
    <lineage>
        <taxon>Bacteria</taxon>
        <taxon>Pseudomonadati</taxon>
        <taxon>Thermodesulfobacteriota</taxon>
        <taxon>Desulfovibrionia</taxon>
        <taxon>Desulfovibrionales</taxon>
        <taxon>Desulfovibrionaceae</taxon>
        <taxon>Solidesulfovibrio</taxon>
    </lineage>
</organism>
<dbReference type="RefSeq" id="WP_015861484.1">
    <property type="nucleotide sequence ID" value="NC_012796.1"/>
</dbReference>
<dbReference type="InterPro" id="IPR049734">
    <property type="entry name" value="NudC-like_C"/>
</dbReference>
<keyword evidence="7" id="KW-0460">Magnesium</keyword>
<reference evidence="12 13" key="1">
    <citation type="journal article" date="2009" name="Genome Res.">
        <title>Whole genome sequence of Desulfovibrio magneticus strain RS-1 revealed common gene clusters in magnetotactic bacteria.</title>
        <authorList>
            <person name="Nakazawa H."/>
            <person name="Arakaki A."/>
            <person name="Narita-Yamada S."/>
            <person name="Yashiro I."/>
            <person name="Jinno K."/>
            <person name="Aoki N."/>
            <person name="Tsuruyama A."/>
            <person name="Okamura Y."/>
            <person name="Tanikawa S."/>
            <person name="Fujita N."/>
            <person name="Takeyama H."/>
            <person name="Matsunaga T."/>
        </authorList>
    </citation>
    <scope>NUCLEOTIDE SEQUENCE [LARGE SCALE GENOMIC DNA]</scope>
    <source>
        <strain evidence="13">ATCC 700980 / DSM 13731 / RS-1</strain>
    </source>
</reference>
<comment type="similarity">
    <text evidence="3">Belongs to the Nudix hydrolase family. NudC subfamily.</text>
</comment>
<evidence type="ECO:0000256" key="8">
    <source>
        <dbReference type="ARBA" id="ARBA00023027"/>
    </source>
</evidence>
<evidence type="ECO:0000256" key="10">
    <source>
        <dbReference type="SAM" id="MobiDB-lite"/>
    </source>
</evidence>
<dbReference type="EC" id="3.6.1.22" evidence="4"/>
<dbReference type="CDD" id="cd03429">
    <property type="entry name" value="NUDIX_NADH_pyrophosphatase_Nudt13"/>
    <property type="match status" value="1"/>
</dbReference>
<evidence type="ECO:0000313" key="12">
    <source>
        <dbReference type="EMBL" id="BAH76319.1"/>
    </source>
</evidence>
<keyword evidence="6" id="KW-0378">Hydrolase</keyword>
<dbReference type="eggNOG" id="COG2816">
    <property type="taxonomic scope" value="Bacteria"/>
</dbReference>
<evidence type="ECO:0000256" key="7">
    <source>
        <dbReference type="ARBA" id="ARBA00022842"/>
    </source>
</evidence>
<dbReference type="AlphaFoldDB" id="C4XH16"/>
<gene>
    <name evidence="12" type="primary">nudC</name>
    <name evidence="12" type="ordered locus">DMR_28280</name>
</gene>
<dbReference type="GO" id="GO:0006742">
    <property type="term" value="P:NADP+ catabolic process"/>
    <property type="evidence" value="ECO:0007669"/>
    <property type="project" value="TreeGrafter"/>
</dbReference>
<feature type="domain" description="Nudix hydrolase" evidence="11">
    <location>
        <begin position="175"/>
        <end position="297"/>
    </location>
</feature>
<dbReference type="InterPro" id="IPR015375">
    <property type="entry name" value="NADH_PPase-like_N"/>
</dbReference>
<evidence type="ECO:0000256" key="6">
    <source>
        <dbReference type="ARBA" id="ARBA00022801"/>
    </source>
</evidence>
<dbReference type="InterPro" id="IPR020084">
    <property type="entry name" value="NUDIX_hydrolase_CS"/>
</dbReference>
<dbReference type="Pfam" id="PF09296">
    <property type="entry name" value="NUDIX-like"/>
    <property type="match status" value="1"/>
</dbReference>
<sequence>MAGNVDARTAAGQTRETPMPKPDLNLLPFSRAALSPEFAPGSPDQDRPGEPGCWIVLRENALVLTEGSLALPDGLLPVPGPFAVPPVLVGFLNGRPLRAARLEPEAALPAGLAPITASYRSPLLDERLLTLAGLARQVLHWRDRSRICPACGGAPAGIPGGFGARCTACAREYYPRIHPAVIVLISRGDDYLLVRKAGWPAGQYGLVAGFVEFSESFEECVVREVAEETGLAVAGIRYLGSQNWPFPSQIMAAFAADCVGGELVVDRTELEDAGWFSARRPPAVLPPKASIARWMLDRHAPDLVRAAGGA</sequence>
<dbReference type="GO" id="GO:0035529">
    <property type="term" value="F:NADH pyrophosphatase activity"/>
    <property type="evidence" value="ECO:0007669"/>
    <property type="project" value="TreeGrafter"/>
</dbReference>
<evidence type="ECO:0000256" key="1">
    <source>
        <dbReference type="ARBA" id="ARBA00001946"/>
    </source>
</evidence>
<comment type="cofactor">
    <cofactor evidence="1">
        <name>Mg(2+)</name>
        <dbReference type="ChEBI" id="CHEBI:18420"/>
    </cofactor>
</comment>
<dbReference type="HOGENOM" id="CLU_037162_0_1_7"/>
<dbReference type="Gene3D" id="3.90.79.10">
    <property type="entry name" value="Nucleoside Triphosphate Pyrophosphohydrolase"/>
    <property type="match status" value="1"/>
</dbReference>
<accession>C4XH16</accession>
<dbReference type="Gene3D" id="3.90.79.20">
    <property type="match status" value="1"/>
</dbReference>
<evidence type="ECO:0000313" key="13">
    <source>
        <dbReference type="Proteomes" id="UP000009071"/>
    </source>
</evidence>
<dbReference type="STRING" id="573370.DMR_28280"/>
<dbReference type="Pfam" id="PF00293">
    <property type="entry name" value="NUDIX"/>
    <property type="match status" value="1"/>
</dbReference>
<dbReference type="GO" id="GO:0019677">
    <property type="term" value="P:NAD+ catabolic process"/>
    <property type="evidence" value="ECO:0007669"/>
    <property type="project" value="TreeGrafter"/>
</dbReference>
<comment type="cofactor">
    <cofactor evidence="2">
        <name>Zn(2+)</name>
        <dbReference type="ChEBI" id="CHEBI:29105"/>
    </cofactor>
</comment>
<protein>
    <recommendedName>
        <fullName evidence="4">NAD(+) diphosphatase</fullName>
        <ecNumber evidence="4">3.6.1.22</ecNumber>
    </recommendedName>
</protein>
<dbReference type="SUPFAM" id="SSF55811">
    <property type="entry name" value="Nudix"/>
    <property type="match status" value="2"/>
</dbReference>
<comment type="catalytic activity">
    <reaction evidence="9">
        <text>a 5'-end NAD(+)-phospho-ribonucleoside in mRNA + H2O = a 5'-end phospho-adenosine-phospho-ribonucleoside in mRNA + beta-nicotinamide D-ribonucleotide + 2 H(+)</text>
        <dbReference type="Rhea" id="RHEA:60876"/>
        <dbReference type="Rhea" id="RHEA-COMP:15698"/>
        <dbReference type="Rhea" id="RHEA-COMP:15719"/>
        <dbReference type="ChEBI" id="CHEBI:14649"/>
        <dbReference type="ChEBI" id="CHEBI:15377"/>
        <dbReference type="ChEBI" id="CHEBI:15378"/>
        <dbReference type="ChEBI" id="CHEBI:144029"/>
        <dbReference type="ChEBI" id="CHEBI:144051"/>
    </reaction>
    <physiologicalReaction direction="left-to-right" evidence="9">
        <dbReference type="Rhea" id="RHEA:60877"/>
    </physiologicalReaction>
</comment>
<dbReference type="InterPro" id="IPR015797">
    <property type="entry name" value="NUDIX_hydrolase-like_dom_sf"/>
</dbReference>
<dbReference type="PANTHER" id="PTHR42904:SF6">
    <property type="entry name" value="NAD-CAPPED RNA HYDROLASE NUDT12"/>
    <property type="match status" value="1"/>
</dbReference>
<dbReference type="PROSITE" id="PS51462">
    <property type="entry name" value="NUDIX"/>
    <property type="match status" value="1"/>
</dbReference>
<name>C4XH16_SOLM1</name>
<dbReference type="GO" id="GO:0005829">
    <property type="term" value="C:cytosol"/>
    <property type="evidence" value="ECO:0007669"/>
    <property type="project" value="TreeGrafter"/>
</dbReference>
<keyword evidence="8" id="KW-0520">NAD</keyword>
<keyword evidence="5" id="KW-0479">Metal-binding</keyword>
<dbReference type="NCBIfam" id="NF001299">
    <property type="entry name" value="PRK00241.1"/>
    <property type="match status" value="1"/>
</dbReference>
<evidence type="ECO:0000256" key="4">
    <source>
        <dbReference type="ARBA" id="ARBA00012381"/>
    </source>
</evidence>
<dbReference type="KEGG" id="dma:DMR_28280"/>
<dbReference type="PANTHER" id="PTHR42904">
    <property type="entry name" value="NUDIX HYDROLASE, NUDC SUBFAMILY"/>
    <property type="match status" value="1"/>
</dbReference>
<evidence type="ECO:0000256" key="3">
    <source>
        <dbReference type="ARBA" id="ARBA00009595"/>
    </source>
</evidence>